<name>A0AA39L9Y9_SARSR</name>
<gene>
    <name evidence="2" type="ORF">NLU13_2950</name>
</gene>
<evidence type="ECO:0000313" key="3">
    <source>
        <dbReference type="Proteomes" id="UP001175261"/>
    </source>
</evidence>
<dbReference type="Pfam" id="PF01370">
    <property type="entry name" value="Epimerase"/>
    <property type="match status" value="1"/>
</dbReference>
<comment type="caution">
    <text evidence="2">The sequence shown here is derived from an EMBL/GenBank/DDBJ whole genome shotgun (WGS) entry which is preliminary data.</text>
</comment>
<accession>A0AA39L9Y9</accession>
<dbReference type="Proteomes" id="UP001175261">
    <property type="component" value="Unassembled WGS sequence"/>
</dbReference>
<dbReference type="GO" id="GO:0044877">
    <property type="term" value="F:protein-containing complex binding"/>
    <property type="evidence" value="ECO:0007669"/>
    <property type="project" value="TreeGrafter"/>
</dbReference>
<dbReference type="EMBL" id="JAPDFR010000002">
    <property type="protein sequence ID" value="KAK0389375.1"/>
    <property type="molecule type" value="Genomic_DNA"/>
</dbReference>
<sequence>MAAVAKKLIVCGGNGFLGSRICKYAVARGWDVTSISRSGEPRWDTVTSSASPPTWAHKVSWERGDILRPSTYAALLSGADYVVHSMGILLEADYKGVVSGKESPIAGLQKAFAPKKDRGINPLEKKSGEDIKPSNPNDQFSYEIMNRDSAIALAKHANEAKAKAFCYISAAGGAPILPQRYITTKREAESTISTEFPSMRGVFVRPPLMYDSSRKLTLGIAAGAAAGQLFNTLTGNYLKNFIGAAGAKPLKVETVAEAVVEALGDDTVQGPIEIPQIEELASKAWRKSML</sequence>
<keyword evidence="3" id="KW-1185">Reference proteome</keyword>
<evidence type="ECO:0000259" key="1">
    <source>
        <dbReference type="Pfam" id="PF01370"/>
    </source>
</evidence>
<evidence type="ECO:0000313" key="2">
    <source>
        <dbReference type="EMBL" id="KAK0389375.1"/>
    </source>
</evidence>
<dbReference type="SUPFAM" id="SSF51735">
    <property type="entry name" value="NAD(P)-binding Rossmann-fold domains"/>
    <property type="match status" value="1"/>
</dbReference>
<dbReference type="GO" id="GO:0005739">
    <property type="term" value="C:mitochondrion"/>
    <property type="evidence" value="ECO:0007669"/>
    <property type="project" value="TreeGrafter"/>
</dbReference>
<reference evidence="2" key="1">
    <citation type="submission" date="2022-10" db="EMBL/GenBank/DDBJ databases">
        <title>Determination and structural analysis of whole genome sequence of Sarocladium strictum F4-1.</title>
        <authorList>
            <person name="Hu L."/>
            <person name="Jiang Y."/>
        </authorList>
    </citation>
    <scope>NUCLEOTIDE SEQUENCE</scope>
    <source>
        <strain evidence="2">F4-1</strain>
    </source>
</reference>
<feature type="domain" description="NAD-dependent epimerase/dehydratase" evidence="1">
    <location>
        <begin position="9"/>
        <end position="85"/>
    </location>
</feature>
<dbReference type="PANTHER" id="PTHR12126">
    <property type="entry name" value="NADH-UBIQUINONE OXIDOREDUCTASE 39 KDA SUBUNIT-RELATED"/>
    <property type="match status" value="1"/>
</dbReference>
<dbReference type="InterPro" id="IPR001509">
    <property type="entry name" value="Epimerase_deHydtase"/>
</dbReference>
<dbReference type="InterPro" id="IPR051207">
    <property type="entry name" value="ComplexI_NDUFA9_subunit"/>
</dbReference>
<dbReference type="InterPro" id="IPR036291">
    <property type="entry name" value="NAD(P)-bd_dom_sf"/>
</dbReference>
<organism evidence="2 3">
    <name type="scientific">Sarocladium strictum</name>
    <name type="common">Black bundle disease fungus</name>
    <name type="synonym">Acremonium strictum</name>
    <dbReference type="NCBI Taxonomy" id="5046"/>
    <lineage>
        <taxon>Eukaryota</taxon>
        <taxon>Fungi</taxon>
        <taxon>Dikarya</taxon>
        <taxon>Ascomycota</taxon>
        <taxon>Pezizomycotina</taxon>
        <taxon>Sordariomycetes</taxon>
        <taxon>Hypocreomycetidae</taxon>
        <taxon>Hypocreales</taxon>
        <taxon>Sarocladiaceae</taxon>
        <taxon>Sarocladium</taxon>
    </lineage>
</organism>
<proteinExistence type="predicted"/>
<dbReference type="AlphaFoldDB" id="A0AA39L9Y9"/>
<protein>
    <recommendedName>
        <fullName evidence="1">NAD-dependent epimerase/dehydratase domain-containing protein</fullName>
    </recommendedName>
</protein>
<dbReference type="Gene3D" id="3.40.50.720">
    <property type="entry name" value="NAD(P)-binding Rossmann-like Domain"/>
    <property type="match status" value="1"/>
</dbReference>
<dbReference type="PANTHER" id="PTHR12126:SF16">
    <property type="entry name" value="MIOREX COMPLEX COMPONENT 2"/>
    <property type="match status" value="1"/>
</dbReference>